<gene>
    <name evidence="1" type="ORF">E2C01_020214</name>
</gene>
<evidence type="ECO:0000313" key="2">
    <source>
        <dbReference type="Proteomes" id="UP000324222"/>
    </source>
</evidence>
<dbReference type="AlphaFoldDB" id="A0A5B7DZJ6"/>
<sequence>MEATAQNFTASYAPKPDNDIVVLTIAPLFIPSEPQMKVSLIQTNHKGGPRLDSKRYHRLH</sequence>
<evidence type="ECO:0000313" key="1">
    <source>
        <dbReference type="EMBL" id="MPC27060.1"/>
    </source>
</evidence>
<reference evidence="1 2" key="1">
    <citation type="submission" date="2019-05" db="EMBL/GenBank/DDBJ databases">
        <title>Another draft genome of Portunus trituberculatus and its Hox gene families provides insights of decapod evolution.</title>
        <authorList>
            <person name="Jeong J.-H."/>
            <person name="Song I."/>
            <person name="Kim S."/>
            <person name="Choi T."/>
            <person name="Kim D."/>
            <person name="Ryu S."/>
            <person name="Kim W."/>
        </authorList>
    </citation>
    <scope>NUCLEOTIDE SEQUENCE [LARGE SCALE GENOMIC DNA]</scope>
    <source>
        <tissue evidence="1">Muscle</tissue>
    </source>
</reference>
<organism evidence="1 2">
    <name type="scientific">Portunus trituberculatus</name>
    <name type="common">Swimming crab</name>
    <name type="synonym">Neptunus trituberculatus</name>
    <dbReference type="NCBI Taxonomy" id="210409"/>
    <lineage>
        <taxon>Eukaryota</taxon>
        <taxon>Metazoa</taxon>
        <taxon>Ecdysozoa</taxon>
        <taxon>Arthropoda</taxon>
        <taxon>Crustacea</taxon>
        <taxon>Multicrustacea</taxon>
        <taxon>Malacostraca</taxon>
        <taxon>Eumalacostraca</taxon>
        <taxon>Eucarida</taxon>
        <taxon>Decapoda</taxon>
        <taxon>Pleocyemata</taxon>
        <taxon>Brachyura</taxon>
        <taxon>Eubrachyura</taxon>
        <taxon>Portunoidea</taxon>
        <taxon>Portunidae</taxon>
        <taxon>Portuninae</taxon>
        <taxon>Portunus</taxon>
    </lineage>
</organism>
<accession>A0A5B7DZJ6</accession>
<comment type="caution">
    <text evidence="1">The sequence shown here is derived from an EMBL/GenBank/DDBJ whole genome shotgun (WGS) entry which is preliminary data.</text>
</comment>
<dbReference type="Proteomes" id="UP000324222">
    <property type="component" value="Unassembled WGS sequence"/>
</dbReference>
<protein>
    <submittedName>
        <fullName evidence="1">Uncharacterized protein</fullName>
    </submittedName>
</protein>
<proteinExistence type="predicted"/>
<dbReference type="EMBL" id="VSRR010001685">
    <property type="protein sequence ID" value="MPC27060.1"/>
    <property type="molecule type" value="Genomic_DNA"/>
</dbReference>
<name>A0A5B7DZJ6_PORTR</name>
<keyword evidence="2" id="KW-1185">Reference proteome</keyword>